<proteinExistence type="inferred from homology"/>
<keyword evidence="5 7" id="KW-1133">Transmembrane helix</keyword>
<evidence type="ECO:0000313" key="9">
    <source>
        <dbReference type="Proteomes" id="UP000832011"/>
    </source>
</evidence>
<accession>A0ABY4E544</accession>
<evidence type="ECO:0000256" key="1">
    <source>
        <dbReference type="ARBA" id="ARBA00004651"/>
    </source>
</evidence>
<feature type="transmembrane region" description="Helical" evidence="7">
    <location>
        <begin position="6"/>
        <end position="28"/>
    </location>
</feature>
<feature type="transmembrane region" description="Helical" evidence="7">
    <location>
        <begin position="40"/>
        <end position="64"/>
    </location>
</feature>
<comment type="subcellular location">
    <subcellularLocation>
        <location evidence="1">Cell membrane</location>
        <topology evidence="1">Multi-pass membrane protein</topology>
    </subcellularLocation>
</comment>
<dbReference type="PANTHER" id="PTHR30086:SF14">
    <property type="entry name" value="HOMOSERINE_HOMOSERINE LACTONE EFFLUX PROTEIN"/>
    <property type="match status" value="1"/>
</dbReference>
<dbReference type="Pfam" id="PF01810">
    <property type="entry name" value="LysE"/>
    <property type="match status" value="1"/>
</dbReference>
<dbReference type="Proteomes" id="UP000832011">
    <property type="component" value="Chromosome"/>
</dbReference>
<keyword evidence="6 7" id="KW-0472">Membrane</keyword>
<dbReference type="EMBL" id="CP091511">
    <property type="protein sequence ID" value="UOO90879.1"/>
    <property type="molecule type" value="Genomic_DNA"/>
</dbReference>
<feature type="transmembrane region" description="Helical" evidence="7">
    <location>
        <begin position="186"/>
        <end position="203"/>
    </location>
</feature>
<dbReference type="PANTHER" id="PTHR30086">
    <property type="entry name" value="ARGININE EXPORTER PROTEIN ARGO"/>
    <property type="match status" value="1"/>
</dbReference>
<organism evidence="8 9">
    <name type="scientific">Vitreoscilla massiliensis</name>
    <dbReference type="NCBI Taxonomy" id="1689272"/>
    <lineage>
        <taxon>Bacteria</taxon>
        <taxon>Pseudomonadati</taxon>
        <taxon>Pseudomonadota</taxon>
        <taxon>Betaproteobacteria</taxon>
        <taxon>Neisseriales</taxon>
        <taxon>Neisseriaceae</taxon>
        <taxon>Vitreoscilla</taxon>
    </lineage>
</organism>
<keyword evidence="4 7" id="KW-0812">Transmembrane</keyword>
<protein>
    <submittedName>
        <fullName evidence="8">LysE family translocator</fullName>
    </submittedName>
</protein>
<keyword evidence="3" id="KW-1003">Cell membrane</keyword>
<evidence type="ECO:0000313" key="8">
    <source>
        <dbReference type="EMBL" id="UOO90879.1"/>
    </source>
</evidence>
<comment type="similarity">
    <text evidence="2">Belongs to the Rht family.</text>
</comment>
<evidence type="ECO:0000256" key="6">
    <source>
        <dbReference type="ARBA" id="ARBA00023136"/>
    </source>
</evidence>
<dbReference type="RefSeq" id="WP_058305341.1">
    <property type="nucleotide sequence ID" value="NZ_CABKVG010000006.1"/>
</dbReference>
<gene>
    <name evidence="8" type="ORF">LVJ82_07935</name>
</gene>
<feature type="transmembrane region" description="Helical" evidence="7">
    <location>
        <begin position="112"/>
        <end position="134"/>
    </location>
</feature>
<evidence type="ECO:0000256" key="4">
    <source>
        <dbReference type="ARBA" id="ARBA00022692"/>
    </source>
</evidence>
<dbReference type="PIRSF" id="PIRSF006324">
    <property type="entry name" value="LeuE"/>
    <property type="match status" value="1"/>
</dbReference>
<reference evidence="8 9" key="1">
    <citation type="journal article" date="2022" name="Res Sq">
        <title>Evolution of multicellular longitudinally dividing oral cavity symbionts (Neisseriaceae).</title>
        <authorList>
            <person name="Nyongesa S."/>
            <person name="Weber P."/>
            <person name="Bernet E."/>
            <person name="Pullido F."/>
            <person name="Nieckarz M."/>
            <person name="Delaby M."/>
            <person name="Nieves C."/>
            <person name="Viehboeck T."/>
            <person name="Krause N."/>
            <person name="Rivera-Millot A."/>
            <person name="Nakamura A."/>
            <person name="Vischer N."/>
            <person name="VanNieuwenhze M."/>
            <person name="Brun Y."/>
            <person name="Cava F."/>
            <person name="Bulgheresi S."/>
            <person name="Veyrier F."/>
        </authorList>
    </citation>
    <scope>NUCLEOTIDE SEQUENCE [LARGE SCALE GENOMIC DNA]</scope>
    <source>
        <strain evidence="8 9">SN4</strain>
    </source>
</reference>
<evidence type="ECO:0000256" key="2">
    <source>
        <dbReference type="ARBA" id="ARBA00007928"/>
    </source>
</evidence>
<keyword evidence="9" id="KW-1185">Reference proteome</keyword>
<evidence type="ECO:0000256" key="5">
    <source>
        <dbReference type="ARBA" id="ARBA00022989"/>
    </source>
</evidence>
<name>A0ABY4E544_9NEIS</name>
<dbReference type="InterPro" id="IPR001123">
    <property type="entry name" value="LeuE-type"/>
</dbReference>
<evidence type="ECO:0000256" key="3">
    <source>
        <dbReference type="ARBA" id="ARBA00022475"/>
    </source>
</evidence>
<sequence length="211" mass="23269">MAVSQWLLFVVSTFFISATPGPNMLLAFQYGLNYGFKKTVWTLAGLTCGLVIWLVLSISGVAVLSQKMPVAFEAFKCMGALYLAYLGWQAWQSKGSEMQSDAEHVVPTPSKLFRMGVAVSLSNPKAILFFAAFFPKFVDASLPQGPQYLVLTLSFFVIETIWQLIYTVSGKALAAWLQQGRRLQNLNRVCGAIFIVIAISLLWDSAHTLLG</sequence>
<feature type="transmembrane region" description="Helical" evidence="7">
    <location>
        <begin position="146"/>
        <end position="165"/>
    </location>
</feature>
<evidence type="ECO:0000256" key="7">
    <source>
        <dbReference type="SAM" id="Phobius"/>
    </source>
</evidence>